<reference evidence="2 3" key="1">
    <citation type="submission" date="2019-06" db="EMBL/GenBank/DDBJ databases">
        <title>A chromosome-scale genome assembly of the European perch, Perca fluviatilis.</title>
        <authorList>
            <person name="Roques C."/>
            <person name="Zahm M."/>
            <person name="Cabau C."/>
            <person name="Klopp C."/>
            <person name="Bouchez O."/>
            <person name="Donnadieu C."/>
            <person name="Kuhl H."/>
            <person name="Gislard M."/>
            <person name="Guendouz S."/>
            <person name="Journot L."/>
            <person name="Haffray P."/>
            <person name="Bestin A."/>
            <person name="Morvezen R."/>
            <person name="Feron R."/>
            <person name="Wen M."/>
            <person name="Jouanno E."/>
            <person name="Herpin A."/>
            <person name="Schartl M."/>
            <person name="Postlethwait J."/>
            <person name="Schaerlinger B."/>
            <person name="Chardard D."/>
            <person name="Lecocq T."/>
            <person name="Poncet C."/>
            <person name="Jaffrelo L."/>
            <person name="Lampietro C."/>
            <person name="Guiguen Y."/>
        </authorList>
    </citation>
    <scope>NUCLEOTIDE SEQUENCE [LARGE SCALE GENOMIC DNA]</scope>
    <source>
        <tissue evidence="2">Blood</tissue>
    </source>
</reference>
<comment type="caution">
    <text evidence="2">The sequence shown here is derived from an EMBL/GenBank/DDBJ whole genome shotgun (WGS) entry which is preliminary data.</text>
</comment>
<evidence type="ECO:0000256" key="1">
    <source>
        <dbReference type="SAM" id="MobiDB-lite"/>
    </source>
</evidence>
<evidence type="ECO:0000313" key="2">
    <source>
        <dbReference type="EMBL" id="KAF1376401.1"/>
    </source>
</evidence>
<dbReference type="EMBL" id="VHII01000018">
    <property type="protein sequence ID" value="KAF1376401.1"/>
    <property type="molecule type" value="Genomic_DNA"/>
</dbReference>
<dbReference type="AlphaFoldDB" id="A0A6A5DSM8"/>
<organism evidence="2 3">
    <name type="scientific">Perca fluviatilis</name>
    <name type="common">European perch</name>
    <dbReference type="NCBI Taxonomy" id="8168"/>
    <lineage>
        <taxon>Eukaryota</taxon>
        <taxon>Metazoa</taxon>
        <taxon>Chordata</taxon>
        <taxon>Craniata</taxon>
        <taxon>Vertebrata</taxon>
        <taxon>Euteleostomi</taxon>
        <taxon>Actinopterygii</taxon>
        <taxon>Neopterygii</taxon>
        <taxon>Teleostei</taxon>
        <taxon>Neoteleostei</taxon>
        <taxon>Acanthomorphata</taxon>
        <taxon>Eupercaria</taxon>
        <taxon>Perciformes</taxon>
        <taxon>Percoidei</taxon>
        <taxon>Percidae</taxon>
        <taxon>Percinae</taxon>
        <taxon>Perca</taxon>
    </lineage>
</organism>
<evidence type="ECO:0000313" key="3">
    <source>
        <dbReference type="Proteomes" id="UP000465112"/>
    </source>
</evidence>
<feature type="region of interest" description="Disordered" evidence="1">
    <location>
        <begin position="35"/>
        <end position="55"/>
    </location>
</feature>
<dbReference type="Proteomes" id="UP000465112">
    <property type="component" value="Unassembled WGS sequence"/>
</dbReference>
<sequence>MHGPLSVAPGDPRTLLQYENDFIVRTDAVHSDISSVVAKQGQTPGDRSSERPGRCRRQYSKDLICL</sequence>
<proteinExistence type="predicted"/>
<protein>
    <submittedName>
        <fullName evidence="2">Uncharacterized protein</fullName>
    </submittedName>
</protein>
<gene>
    <name evidence="2" type="ORF">PFLUV_G00211130</name>
</gene>
<name>A0A6A5DSM8_PERFL</name>
<keyword evidence="3" id="KW-1185">Reference proteome</keyword>
<accession>A0A6A5DSM8</accession>